<keyword evidence="1" id="KW-0812">Transmembrane</keyword>
<reference evidence="4" key="2">
    <citation type="submission" date="2016-10" db="EMBL/GenBank/DDBJ databases">
        <authorList>
            <person name="Varghese N."/>
            <person name="Submissions S."/>
        </authorList>
    </citation>
    <scope>NUCLEOTIDE SEQUENCE [LARGE SCALE GENOMIC DNA]</scope>
    <source>
        <strain evidence="4">BS3782</strain>
    </source>
</reference>
<dbReference type="EMBL" id="LT629746">
    <property type="protein sequence ID" value="SDT20816.1"/>
    <property type="molecule type" value="Genomic_DNA"/>
</dbReference>
<gene>
    <name evidence="2" type="ORF">F7R14_19490</name>
    <name evidence="3" type="ORF">SAMN04490191_3501</name>
</gene>
<evidence type="ECO:0000313" key="2">
    <source>
        <dbReference type="EMBL" id="KAB0502818.1"/>
    </source>
</evidence>
<keyword evidence="1" id="KW-0472">Membrane</keyword>
<dbReference type="SUPFAM" id="SSF55781">
    <property type="entry name" value="GAF domain-like"/>
    <property type="match status" value="1"/>
</dbReference>
<keyword evidence="1" id="KW-1133">Transmembrane helix</keyword>
<dbReference type="Gene3D" id="3.30.450.40">
    <property type="match status" value="1"/>
</dbReference>
<evidence type="ECO:0000313" key="4">
    <source>
        <dbReference type="Proteomes" id="UP000182814"/>
    </source>
</evidence>
<keyword evidence="4" id="KW-1185">Reference proteome</keyword>
<name>A0A0J6HM45_9PSED</name>
<evidence type="ECO:0000256" key="1">
    <source>
        <dbReference type="SAM" id="Phobius"/>
    </source>
</evidence>
<dbReference type="AlphaFoldDB" id="A0A0J6HM45"/>
<reference evidence="3" key="1">
    <citation type="submission" date="2016-10" db="EMBL/GenBank/DDBJ databases">
        <authorList>
            <person name="de Groot N.N."/>
        </authorList>
    </citation>
    <scope>NUCLEOTIDE SEQUENCE [LARGE SCALE GENOMIC DNA]</scope>
    <source>
        <strain evidence="3">BS3782</strain>
    </source>
</reference>
<evidence type="ECO:0000313" key="3">
    <source>
        <dbReference type="EMBL" id="SDT20816.1"/>
    </source>
</evidence>
<dbReference type="InterPro" id="IPR029016">
    <property type="entry name" value="GAF-like_dom_sf"/>
</dbReference>
<protein>
    <submittedName>
        <fullName evidence="2">GAF domain-containing protein</fullName>
    </submittedName>
</protein>
<dbReference type="EMBL" id="VZPO01000007">
    <property type="protein sequence ID" value="KAB0502818.1"/>
    <property type="molecule type" value="Genomic_DNA"/>
</dbReference>
<accession>A0A0J6HM45</accession>
<reference evidence="2 5" key="3">
    <citation type="submission" date="2019-09" db="EMBL/GenBank/DDBJ databases">
        <title>Draft genome sequences of 48 bacterial type strains from the CCUG.</title>
        <authorList>
            <person name="Tunovic T."/>
            <person name="Pineiro-Iglesias B."/>
            <person name="Unosson C."/>
            <person name="Inganas E."/>
            <person name="Ohlen M."/>
            <person name="Cardew S."/>
            <person name="Jensie-Markopoulos S."/>
            <person name="Salva-Serra F."/>
            <person name="Jaen-Luchoro D."/>
            <person name="Karlsson R."/>
            <person name="Svensson-Stadler L."/>
            <person name="Chun J."/>
            <person name="Moore E."/>
        </authorList>
    </citation>
    <scope>NUCLEOTIDE SEQUENCE [LARGE SCALE GENOMIC DNA]</scope>
    <source>
        <strain evidence="2 5">CCUG 51522</strain>
    </source>
</reference>
<organism evidence="3 4">
    <name type="scientific">Pseudomonas lini</name>
    <dbReference type="NCBI Taxonomy" id="163011"/>
    <lineage>
        <taxon>Bacteria</taxon>
        <taxon>Pseudomonadati</taxon>
        <taxon>Pseudomonadota</taxon>
        <taxon>Gammaproteobacteria</taxon>
        <taxon>Pseudomonadales</taxon>
        <taxon>Pseudomonadaceae</taxon>
        <taxon>Pseudomonas</taxon>
    </lineage>
</organism>
<dbReference type="RefSeq" id="WP_048392548.1">
    <property type="nucleotide sequence ID" value="NZ_JYLB01000001.1"/>
</dbReference>
<dbReference type="Proteomes" id="UP000182814">
    <property type="component" value="Chromosome I"/>
</dbReference>
<dbReference type="PATRIC" id="fig|163011.3.peg.987"/>
<feature type="transmembrane region" description="Helical" evidence="1">
    <location>
        <begin position="57"/>
        <end position="76"/>
    </location>
</feature>
<dbReference type="Proteomes" id="UP000434925">
    <property type="component" value="Unassembled WGS sequence"/>
</dbReference>
<evidence type="ECO:0000313" key="5">
    <source>
        <dbReference type="Proteomes" id="UP000434925"/>
    </source>
</evidence>
<sequence>MELKQVNQENRNIEDSIVSASIFCANTWMTLIAPLVIGLFASKLFANQDFTPTETTLYSISIAIHIVFAIIIFYAGNRKSTTLAVEEALEDTRQYKMEIIPKAKAVYEVSKTQQSVTYLMTVELESLIDEVRSRPADYPFAQGLKDWEVGLNRILWHLVDNRTQLFGYKSDAFYNFALYMYDEESEDLFIKWRSHDNRLSTSNRRWKPGFGHVGLAYIQGEAKICQDITTSSELSDSAAIESDKKNYRSFISIPVKDSYNVFGGNKPLGVLVFTSNHVNQFSWERDKVFTLTVAKILSMYIERHLISLMEVSK</sequence>
<proteinExistence type="predicted"/>
<feature type="transmembrane region" description="Helical" evidence="1">
    <location>
        <begin position="20"/>
        <end position="45"/>
    </location>
</feature>